<gene>
    <name evidence="1" type="ORF">IFM89_030878</name>
</gene>
<comment type="caution">
    <text evidence="1">The sequence shown here is derived from an EMBL/GenBank/DDBJ whole genome shotgun (WGS) entry which is preliminary data.</text>
</comment>
<evidence type="ECO:0000313" key="2">
    <source>
        <dbReference type="Proteomes" id="UP000631114"/>
    </source>
</evidence>
<organism evidence="1 2">
    <name type="scientific">Coptis chinensis</name>
    <dbReference type="NCBI Taxonomy" id="261450"/>
    <lineage>
        <taxon>Eukaryota</taxon>
        <taxon>Viridiplantae</taxon>
        <taxon>Streptophyta</taxon>
        <taxon>Embryophyta</taxon>
        <taxon>Tracheophyta</taxon>
        <taxon>Spermatophyta</taxon>
        <taxon>Magnoliopsida</taxon>
        <taxon>Ranunculales</taxon>
        <taxon>Ranunculaceae</taxon>
        <taxon>Coptidoideae</taxon>
        <taxon>Coptis</taxon>
    </lineage>
</organism>
<name>A0A835M7J6_9MAGN</name>
<keyword evidence="2" id="KW-1185">Reference proteome</keyword>
<dbReference type="Proteomes" id="UP000631114">
    <property type="component" value="Unassembled WGS sequence"/>
</dbReference>
<accession>A0A835M7J6</accession>
<proteinExistence type="predicted"/>
<protein>
    <submittedName>
        <fullName evidence="1">Uncharacterized protein</fullName>
    </submittedName>
</protein>
<sequence>MHGVLSFIGTSDVSSQTYLLHHELQKFVLVAMSTQLRSGPSPSQEMCTHLLMQQ</sequence>
<dbReference type="OrthoDB" id="10253409at2759"/>
<evidence type="ECO:0000313" key="1">
    <source>
        <dbReference type="EMBL" id="KAF9616644.1"/>
    </source>
</evidence>
<dbReference type="EMBL" id="JADFTS010000003">
    <property type="protein sequence ID" value="KAF9616644.1"/>
    <property type="molecule type" value="Genomic_DNA"/>
</dbReference>
<reference evidence="1 2" key="1">
    <citation type="submission" date="2020-10" db="EMBL/GenBank/DDBJ databases">
        <title>The Coptis chinensis genome and diversification of protoberbering-type alkaloids.</title>
        <authorList>
            <person name="Wang B."/>
            <person name="Shu S."/>
            <person name="Song C."/>
            <person name="Liu Y."/>
        </authorList>
    </citation>
    <scope>NUCLEOTIDE SEQUENCE [LARGE SCALE GENOMIC DNA]</scope>
    <source>
        <strain evidence="1">HL-2020</strain>
        <tissue evidence="1">Leaf</tissue>
    </source>
</reference>
<dbReference type="AlphaFoldDB" id="A0A835M7J6"/>